<dbReference type="PANTHER" id="PTHR30055:SF234">
    <property type="entry name" value="HTH-TYPE TRANSCRIPTIONAL REGULATOR BETI"/>
    <property type="match status" value="1"/>
</dbReference>
<keyword evidence="1" id="KW-0805">Transcription regulation</keyword>
<dbReference type="SUPFAM" id="SSF46689">
    <property type="entry name" value="Homeodomain-like"/>
    <property type="match status" value="1"/>
</dbReference>
<keyword evidence="3" id="KW-0804">Transcription</keyword>
<dbReference type="PANTHER" id="PTHR30055">
    <property type="entry name" value="HTH-TYPE TRANSCRIPTIONAL REGULATOR RUTR"/>
    <property type="match status" value="1"/>
</dbReference>
<dbReference type="InterPro" id="IPR001647">
    <property type="entry name" value="HTH_TetR"/>
</dbReference>
<dbReference type="InterPro" id="IPR009057">
    <property type="entry name" value="Homeodomain-like_sf"/>
</dbReference>
<protein>
    <submittedName>
        <fullName evidence="6">Helix-turn-helix domain-containing protein</fullName>
    </submittedName>
</protein>
<gene>
    <name evidence="6" type="ORF">RNC47_30055</name>
</gene>
<evidence type="ECO:0000256" key="3">
    <source>
        <dbReference type="ARBA" id="ARBA00023163"/>
    </source>
</evidence>
<evidence type="ECO:0000313" key="6">
    <source>
        <dbReference type="EMBL" id="MDT0322567.1"/>
    </source>
</evidence>
<comment type="caution">
    <text evidence="6">The sequence shown here is derived from an EMBL/GenBank/DDBJ whole genome shotgun (WGS) entry which is preliminary data.</text>
</comment>
<evidence type="ECO:0000259" key="5">
    <source>
        <dbReference type="PROSITE" id="PS50977"/>
    </source>
</evidence>
<name>A0ABU2LYA0_9ACTN</name>
<evidence type="ECO:0000313" key="7">
    <source>
        <dbReference type="Proteomes" id="UP001183420"/>
    </source>
</evidence>
<proteinExistence type="predicted"/>
<dbReference type="PRINTS" id="PR00455">
    <property type="entry name" value="HTHTETR"/>
</dbReference>
<dbReference type="SUPFAM" id="SSF48498">
    <property type="entry name" value="Tetracyclin repressor-like, C-terminal domain"/>
    <property type="match status" value="1"/>
</dbReference>
<feature type="domain" description="HTH tetR-type" evidence="5">
    <location>
        <begin position="18"/>
        <end position="77"/>
    </location>
</feature>
<feature type="DNA-binding region" description="H-T-H motif" evidence="4">
    <location>
        <begin position="40"/>
        <end position="59"/>
    </location>
</feature>
<dbReference type="Pfam" id="PF21597">
    <property type="entry name" value="TetR_C_43"/>
    <property type="match status" value="1"/>
</dbReference>
<dbReference type="PROSITE" id="PS50977">
    <property type="entry name" value="HTH_TETR_2"/>
    <property type="match status" value="1"/>
</dbReference>
<accession>A0ABU2LYA0</accession>
<dbReference type="EMBL" id="JAVREM010000066">
    <property type="protein sequence ID" value="MDT0322567.1"/>
    <property type="molecule type" value="Genomic_DNA"/>
</dbReference>
<dbReference type="Gene3D" id="1.10.357.10">
    <property type="entry name" value="Tetracycline Repressor, domain 2"/>
    <property type="match status" value="1"/>
</dbReference>
<evidence type="ECO:0000256" key="2">
    <source>
        <dbReference type="ARBA" id="ARBA00023125"/>
    </source>
</evidence>
<organism evidence="6 7">
    <name type="scientific">Streptomyces millisiae</name>
    <dbReference type="NCBI Taxonomy" id="3075542"/>
    <lineage>
        <taxon>Bacteria</taxon>
        <taxon>Bacillati</taxon>
        <taxon>Actinomycetota</taxon>
        <taxon>Actinomycetes</taxon>
        <taxon>Kitasatosporales</taxon>
        <taxon>Streptomycetaceae</taxon>
        <taxon>Streptomyces</taxon>
    </lineage>
</organism>
<dbReference type="Proteomes" id="UP001183420">
    <property type="component" value="Unassembled WGS sequence"/>
</dbReference>
<dbReference type="Pfam" id="PF00440">
    <property type="entry name" value="TetR_N"/>
    <property type="match status" value="1"/>
</dbReference>
<dbReference type="InterPro" id="IPR050109">
    <property type="entry name" value="HTH-type_TetR-like_transc_reg"/>
</dbReference>
<evidence type="ECO:0000256" key="4">
    <source>
        <dbReference type="PROSITE-ProRule" id="PRU00335"/>
    </source>
</evidence>
<dbReference type="InterPro" id="IPR049445">
    <property type="entry name" value="TetR_SbtR-like_C"/>
</dbReference>
<sequence length="193" mass="21100">MPENPAAPSRRRQRADARRNRERLLTEADAAFREHGTEASLEQVARRAGVAIGTLYSHFPTRDALLEALFRERHEAIMALGDELLADPRTEPDAALARWMRAVTDHTATYRGLAGRFLGSLEDETSELYAACKRMAATGEALTERARAAGAIRADATANDVFALISAAAWLREQVGPADADRLATFLVDGLRA</sequence>
<dbReference type="InterPro" id="IPR036271">
    <property type="entry name" value="Tet_transcr_reg_TetR-rel_C_sf"/>
</dbReference>
<keyword evidence="7" id="KW-1185">Reference proteome</keyword>
<evidence type="ECO:0000256" key="1">
    <source>
        <dbReference type="ARBA" id="ARBA00023015"/>
    </source>
</evidence>
<reference evidence="7" key="1">
    <citation type="submission" date="2023-07" db="EMBL/GenBank/DDBJ databases">
        <title>30 novel species of actinomycetes from the DSMZ collection.</title>
        <authorList>
            <person name="Nouioui I."/>
        </authorList>
    </citation>
    <scope>NUCLEOTIDE SEQUENCE [LARGE SCALE GENOMIC DNA]</scope>
    <source>
        <strain evidence="7">DSM 44918</strain>
    </source>
</reference>
<keyword evidence="2 4" id="KW-0238">DNA-binding</keyword>
<dbReference type="RefSeq" id="WP_311603240.1">
    <property type="nucleotide sequence ID" value="NZ_JAVREM010000066.1"/>
</dbReference>